<protein>
    <recommendedName>
        <fullName evidence="3">3-dehydroquinate dehydratase</fullName>
    </recommendedName>
</protein>
<dbReference type="Proteomes" id="UP000295645">
    <property type="component" value="Unassembled WGS sequence"/>
</dbReference>
<dbReference type="RefSeq" id="WP_132144826.1">
    <property type="nucleotide sequence ID" value="NZ_SMCS01000005.1"/>
</dbReference>
<gene>
    <name evidence="1" type="ORF">EC912_10565</name>
</gene>
<name>A0A4R3YKF0_9GAMM</name>
<sequence>MSIMVITETAGSDADALALVTRARAAGQTLVWRVCDSVRAVTECVRSSRGEGAELVLLDMDVPEDGDAAGASLTDALGELPVPFIEIHDRDGEGSHPAMVTVVVPGDREAGVDMALSIALRYLAGHERMAA</sequence>
<dbReference type="AlphaFoldDB" id="A0A4R3YKF0"/>
<proteinExistence type="predicted"/>
<evidence type="ECO:0008006" key="3">
    <source>
        <dbReference type="Google" id="ProtNLM"/>
    </source>
</evidence>
<dbReference type="EMBL" id="SMCS01000005">
    <property type="protein sequence ID" value="TCV93205.1"/>
    <property type="molecule type" value="Genomic_DNA"/>
</dbReference>
<dbReference type="OrthoDB" id="5985963at2"/>
<evidence type="ECO:0000313" key="2">
    <source>
        <dbReference type="Proteomes" id="UP000295645"/>
    </source>
</evidence>
<comment type="caution">
    <text evidence="1">The sequence shown here is derived from an EMBL/GenBank/DDBJ whole genome shotgun (WGS) entry which is preliminary data.</text>
</comment>
<organism evidence="1 2">
    <name type="scientific">Luteibacter rhizovicinus</name>
    <dbReference type="NCBI Taxonomy" id="242606"/>
    <lineage>
        <taxon>Bacteria</taxon>
        <taxon>Pseudomonadati</taxon>
        <taxon>Pseudomonadota</taxon>
        <taxon>Gammaproteobacteria</taxon>
        <taxon>Lysobacterales</taxon>
        <taxon>Rhodanobacteraceae</taxon>
        <taxon>Luteibacter</taxon>
    </lineage>
</organism>
<accession>A0A4R3YKF0</accession>
<reference evidence="1 2" key="1">
    <citation type="submission" date="2019-03" db="EMBL/GenBank/DDBJ databases">
        <title>Above-ground endophytic microbial communities from plants in different locations in the United States.</title>
        <authorList>
            <person name="Frank C."/>
        </authorList>
    </citation>
    <scope>NUCLEOTIDE SEQUENCE [LARGE SCALE GENOMIC DNA]</scope>
    <source>
        <strain evidence="1 2">LP_13_YM</strain>
    </source>
</reference>
<evidence type="ECO:0000313" key="1">
    <source>
        <dbReference type="EMBL" id="TCV93205.1"/>
    </source>
</evidence>
<keyword evidence="2" id="KW-1185">Reference proteome</keyword>